<sequence>MLDLLQTREEELNLSCSDYVPGKPQNPGGTTNTLGKHENSPRTLGYRWRRRKGEEREAESCLLLSVISFSVS</sequence>
<evidence type="ECO:0000256" key="1">
    <source>
        <dbReference type="SAM" id="MobiDB-lite"/>
    </source>
</evidence>
<accession>A0AAY5EWD9</accession>
<evidence type="ECO:0000313" key="3">
    <source>
        <dbReference type="Proteomes" id="UP000314983"/>
    </source>
</evidence>
<evidence type="ECO:0000313" key="2">
    <source>
        <dbReference type="Ensembl" id="ENSEEEP00000061060.1"/>
    </source>
</evidence>
<name>A0AAY5EWD9_ELEEL</name>
<proteinExistence type="predicted"/>
<organism evidence="2 3">
    <name type="scientific">Electrophorus electricus</name>
    <name type="common">Electric eel</name>
    <name type="synonym">Gymnotus electricus</name>
    <dbReference type="NCBI Taxonomy" id="8005"/>
    <lineage>
        <taxon>Eukaryota</taxon>
        <taxon>Metazoa</taxon>
        <taxon>Chordata</taxon>
        <taxon>Craniata</taxon>
        <taxon>Vertebrata</taxon>
        <taxon>Euteleostomi</taxon>
        <taxon>Actinopterygii</taxon>
        <taxon>Neopterygii</taxon>
        <taxon>Teleostei</taxon>
        <taxon>Ostariophysi</taxon>
        <taxon>Gymnotiformes</taxon>
        <taxon>Gymnotoidei</taxon>
        <taxon>Gymnotidae</taxon>
        <taxon>Electrophorus</taxon>
    </lineage>
</organism>
<dbReference type="Proteomes" id="UP000314983">
    <property type="component" value="Chromosome 8"/>
</dbReference>
<dbReference type="Ensembl" id="ENSEEET00000057810.1">
    <property type="protein sequence ID" value="ENSEEEP00000061060.1"/>
    <property type="gene ID" value="ENSEEEG00000025214.1"/>
</dbReference>
<reference evidence="2 3" key="1">
    <citation type="submission" date="2020-05" db="EMBL/GenBank/DDBJ databases">
        <title>Electrophorus electricus (electric eel) genome, fEleEle1, primary haplotype.</title>
        <authorList>
            <person name="Myers G."/>
            <person name="Meyer A."/>
            <person name="Fedrigo O."/>
            <person name="Formenti G."/>
            <person name="Rhie A."/>
            <person name="Tracey A."/>
            <person name="Sims Y."/>
            <person name="Jarvis E.D."/>
        </authorList>
    </citation>
    <scope>NUCLEOTIDE SEQUENCE [LARGE SCALE GENOMIC DNA]</scope>
</reference>
<reference evidence="2" key="3">
    <citation type="submission" date="2025-09" db="UniProtKB">
        <authorList>
            <consortium name="Ensembl"/>
        </authorList>
    </citation>
    <scope>IDENTIFICATION</scope>
</reference>
<dbReference type="AlphaFoldDB" id="A0AAY5EWD9"/>
<protein>
    <submittedName>
        <fullName evidence="2">Uncharacterized protein</fullName>
    </submittedName>
</protein>
<keyword evidence="3" id="KW-1185">Reference proteome</keyword>
<feature type="region of interest" description="Disordered" evidence="1">
    <location>
        <begin position="16"/>
        <end position="43"/>
    </location>
</feature>
<reference evidence="2" key="2">
    <citation type="submission" date="2025-08" db="UniProtKB">
        <authorList>
            <consortium name="Ensembl"/>
        </authorList>
    </citation>
    <scope>IDENTIFICATION</scope>
</reference>